<dbReference type="RefSeq" id="WP_227707014.1">
    <property type="nucleotide sequence ID" value="NZ_JAJEQX010000007.1"/>
</dbReference>
<dbReference type="EMBL" id="JAJEQX010000007">
    <property type="protein sequence ID" value="MCC2253870.1"/>
    <property type="molecule type" value="Genomic_DNA"/>
</dbReference>
<evidence type="ECO:0000259" key="12">
    <source>
        <dbReference type="PROSITE" id="PS51198"/>
    </source>
</evidence>
<dbReference type="Gene3D" id="1.10.486.10">
    <property type="entry name" value="PCRA, domain 4"/>
    <property type="match status" value="1"/>
</dbReference>
<comment type="catalytic activity">
    <reaction evidence="8">
        <text>Couples ATP hydrolysis with the unwinding of duplex DNA by translocating in the 3'-5' direction.</text>
        <dbReference type="EC" id="5.6.2.4"/>
    </reaction>
</comment>
<comment type="caution">
    <text evidence="14">The sequence shown here is derived from an EMBL/GenBank/DDBJ whole genome shotgun (WGS) entry which is preliminary data.</text>
</comment>
<evidence type="ECO:0000256" key="10">
    <source>
        <dbReference type="ARBA" id="ARBA00048988"/>
    </source>
</evidence>
<evidence type="ECO:0000256" key="5">
    <source>
        <dbReference type="ARBA" id="ARBA00022840"/>
    </source>
</evidence>
<dbReference type="GO" id="GO:0004386">
    <property type="term" value="F:helicase activity"/>
    <property type="evidence" value="ECO:0007669"/>
    <property type="project" value="UniProtKB-KW"/>
</dbReference>
<organism evidence="14 15">
    <name type="scientific">Ruminococcus turbiniformis</name>
    <dbReference type="NCBI Taxonomy" id="2881258"/>
    <lineage>
        <taxon>Bacteria</taxon>
        <taxon>Bacillati</taxon>
        <taxon>Bacillota</taxon>
        <taxon>Clostridia</taxon>
        <taxon>Eubacteriales</taxon>
        <taxon>Oscillospiraceae</taxon>
        <taxon>Ruminococcus</taxon>
    </lineage>
</organism>
<evidence type="ECO:0000313" key="15">
    <source>
        <dbReference type="Proteomes" id="UP001198151"/>
    </source>
</evidence>
<keyword evidence="4 11" id="KW-0347">Helicase</keyword>
<dbReference type="InterPro" id="IPR027417">
    <property type="entry name" value="P-loop_NTPase"/>
</dbReference>
<protein>
    <recommendedName>
        <fullName evidence="9">DNA 3'-5' helicase</fullName>
        <ecNumber evidence="9">5.6.2.4</ecNumber>
    </recommendedName>
</protein>
<keyword evidence="6" id="KW-0238">DNA-binding</keyword>
<dbReference type="CDD" id="cd18807">
    <property type="entry name" value="SF1_C_UvrD"/>
    <property type="match status" value="1"/>
</dbReference>
<dbReference type="EC" id="5.6.2.4" evidence="9"/>
<dbReference type="PROSITE" id="PS51198">
    <property type="entry name" value="UVRD_HELICASE_ATP_BIND"/>
    <property type="match status" value="1"/>
</dbReference>
<evidence type="ECO:0000256" key="11">
    <source>
        <dbReference type="PROSITE-ProRule" id="PRU00560"/>
    </source>
</evidence>
<comment type="catalytic activity">
    <reaction evidence="10">
        <text>ATP + H2O = ADP + phosphate + H(+)</text>
        <dbReference type="Rhea" id="RHEA:13065"/>
        <dbReference type="ChEBI" id="CHEBI:15377"/>
        <dbReference type="ChEBI" id="CHEBI:15378"/>
        <dbReference type="ChEBI" id="CHEBI:30616"/>
        <dbReference type="ChEBI" id="CHEBI:43474"/>
        <dbReference type="ChEBI" id="CHEBI:456216"/>
        <dbReference type="EC" id="5.6.2.4"/>
    </reaction>
</comment>
<evidence type="ECO:0000256" key="4">
    <source>
        <dbReference type="ARBA" id="ARBA00022806"/>
    </source>
</evidence>
<proteinExistence type="inferred from homology"/>
<dbReference type="InterPro" id="IPR000212">
    <property type="entry name" value="DNA_helicase_UvrD/REP"/>
</dbReference>
<evidence type="ECO:0000256" key="1">
    <source>
        <dbReference type="ARBA" id="ARBA00009922"/>
    </source>
</evidence>
<feature type="binding site" evidence="11">
    <location>
        <begin position="31"/>
        <end position="38"/>
    </location>
    <ligand>
        <name>ATP</name>
        <dbReference type="ChEBI" id="CHEBI:30616"/>
    </ligand>
</feature>
<accession>A0ABS8FV01</accession>
<gene>
    <name evidence="14" type="ORF">LKD70_05385</name>
</gene>
<dbReference type="PANTHER" id="PTHR11070">
    <property type="entry name" value="UVRD / RECB / PCRA DNA HELICASE FAMILY MEMBER"/>
    <property type="match status" value="1"/>
</dbReference>
<evidence type="ECO:0000256" key="2">
    <source>
        <dbReference type="ARBA" id="ARBA00022741"/>
    </source>
</evidence>
<name>A0ABS8FV01_9FIRM</name>
<dbReference type="InterPro" id="IPR013986">
    <property type="entry name" value="DExx_box_DNA_helicase_dom_sf"/>
</dbReference>
<dbReference type="CDD" id="cd17932">
    <property type="entry name" value="DEXQc_UvrD"/>
    <property type="match status" value="1"/>
</dbReference>
<dbReference type="PROSITE" id="PS51217">
    <property type="entry name" value="UVRD_HELICASE_CTER"/>
    <property type="match status" value="1"/>
</dbReference>
<evidence type="ECO:0000256" key="3">
    <source>
        <dbReference type="ARBA" id="ARBA00022801"/>
    </source>
</evidence>
<dbReference type="InterPro" id="IPR014016">
    <property type="entry name" value="UvrD-like_ATP-bd"/>
</dbReference>
<dbReference type="Gene3D" id="3.40.50.300">
    <property type="entry name" value="P-loop containing nucleotide triphosphate hydrolases"/>
    <property type="match status" value="2"/>
</dbReference>
<feature type="domain" description="UvrD-like helicase ATP-binding" evidence="12">
    <location>
        <begin position="10"/>
        <end position="303"/>
    </location>
</feature>
<keyword evidence="15" id="KW-1185">Reference proteome</keyword>
<dbReference type="Gene3D" id="1.10.10.160">
    <property type="match status" value="1"/>
</dbReference>
<feature type="domain" description="UvrD-like helicase C-terminal" evidence="13">
    <location>
        <begin position="296"/>
        <end position="576"/>
    </location>
</feature>
<keyword evidence="7" id="KW-0413">Isomerase</keyword>
<dbReference type="Pfam" id="PF13361">
    <property type="entry name" value="UvrD_C"/>
    <property type="match status" value="2"/>
</dbReference>
<dbReference type="InterPro" id="IPR014017">
    <property type="entry name" value="DNA_helicase_UvrD-like_C"/>
</dbReference>
<sequence length="729" mass="82666">MKTDFRDMWRQLNHYQQEAVLDENPACVVNANVGSGKTTVLIAKVLWLHMEKQIPFEDMAVLTFTNKAADEIIARLKKSCEGEIAPEQVHGFGTFHSVALRLLKDRLSVETAGWTKEFTVMDPDEETDLALELITSRGLKVKYKNRLKKRLEQEYGAYESGKAESRYKDDLFALYPLLLKEKKRQNKMAFSDLLRVSTELLSPGGGSADAEAENGVWRPAWVIVDEVQDSDALQMEFLAALLGQTGKGEEHKEHEEHRGKLFAVGDPNQVIYSWRGTGDNMFFLLKHRFGARELTLPVNYRSGASILEAANRFLQFGTGIQGDRENRGTITVKNHYDPFQEAEYLAERIRGMHESGTAYRDIAVFYRLQRQSELLAKVFERHGIPYELSVKETLKDIPVLDWLVKVLRFSVNSMDEQTGIAVLADPLYGEKCTKKKAGQIVREDRRETSELYRRMKEFPCGVFSGKEEEFPSAQALFDWFGLREALHPTSAEYRRDAQTALAFLEEVCAYCGQILEEGPGKRYMDCMREFINSSALYGMKIDAGEKNAADKNAVDGGETGEAPDSVKLMTLHASKGLEFDTVFIIGVNPGLIPLRCTGFEQEEEERRLFFVGMTRAKNELELSWYTNPGEPGVAGEYSRYLKMIPEHLISGETGTGGSSEKGYGLQQMRRQIQENRKKKEQPEEKKVRVRHRKYGEGVLVSDDGTTVEAEFPGYGKKQFLKAFGEVEIK</sequence>
<dbReference type="Pfam" id="PF00580">
    <property type="entry name" value="UvrD-helicase"/>
    <property type="match status" value="1"/>
</dbReference>
<keyword evidence="3 11" id="KW-0378">Hydrolase</keyword>
<evidence type="ECO:0000313" key="14">
    <source>
        <dbReference type="EMBL" id="MCC2253870.1"/>
    </source>
</evidence>
<evidence type="ECO:0000256" key="9">
    <source>
        <dbReference type="ARBA" id="ARBA00034808"/>
    </source>
</evidence>
<keyword evidence="5 11" id="KW-0067">ATP-binding</keyword>
<dbReference type="Proteomes" id="UP001198151">
    <property type="component" value="Unassembled WGS sequence"/>
</dbReference>
<dbReference type="PANTHER" id="PTHR11070:SF2">
    <property type="entry name" value="ATP-DEPENDENT DNA HELICASE SRS2"/>
    <property type="match status" value="1"/>
</dbReference>
<evidence type="ECO:0000256" key="7">
    <source>
        <dbReference type="ARBA" id="ARBA00023235"/>
    </source>
</evidence>
<evidence type="ECO:0000256" key="8">
    <source>
        <dbReference type="ARBA" id="ARBA00034617"/>
    </source>
</evidence>
<comment type="similarity">
    <text evidence="1">Belongs to the helicase family. UvrD subfamily.</text>
</comment>
<evidence type="ECO:0000256" key="6">
    <source>
        <dbReference type="ARBA" id="ARBA00023125"/>
    </source>
</evidence>
<keyword evidence="2 11" id="KW-0547">Nucleotide-binding</keyword>
<dbReference type="SUPFAM" id="SSF52540">
    <property type="entry name" value="P-loop containing nucleoside triphosphate hydrolases"/>
    <property type="match status" value="1"/>
</dbReference>
<reference evidence="14 15" key="1">
    <citation type="submission" date="2021-10" db="EMBL/GenBank/DDBJ databases">
        <title>Anaerobic single-cell dispensing facilitates the cultivation of human gut bacteria.</title>
        <authorList>
            <person name="Afrizal A."/>
        </authorList>
    </citation>
    <scope>NUCLEOTIDE SEQUENCE [LARGE SCALE GENOMIC DNA]</scope>
    <source>
        <strain evidence="14 15">CLA-AA-H200</strain>
    </source>
</reference>
<evidence type="ECO:0000259" key="13">
    <source>
        <dbReference type="PROSITE" id="PS51217"/>
    </source>
</evidence>